<proteinExistence type="predicted"/>
<dbReference type="SMART" id="SM00332">
    <property type="entry name" value="PP2Cc"/>
    <property type="match status" value="1"/>
</dbReference>
<protein>
    <recommendedName>
        <fullName evidence="1">PPM-type phosphatase domain-containing protein</fullName>
    </recommendedName>
</protein>
<evidence type="ECO:0000313" key="2">
    <source>
        <dbReference type="EMBL" id="KAF0725597.1"/>
    </source>
</evidence>
<dbReference type="VEuPathDB" id="FungiDB:AeMF1_017461"/>
<evidence type="ECO:0000313" key="3">
    <source>
        <dbReference type="Proteomes" id="UP000481153"/>
    </source>
</evidence>
<dbReference type="InterPro" id="IPR015655">
    <property type="entry name" value="PP2C"/>
</dbReference>
<dbReference type="EMBL" id="VJMJ01000237">
    <property type="protein sequence ID" value="KAF0725597.1"/>
    <property type="molecule type" value="Genomic_DNA"/>
</dbReference>
<dbReference type="AlphaFoldDB" id="A0A6G0WE23"/>
<dbReference type="PROSITE" id="PS51746">
    <property type="entry name" value="PPM_2"/>
    <property type="match status" value="1"/>
</dbReference>
<sequence length="372" mass="40675">MEDLSGGNVALLPTTPAVKPERLHVFARKPRRQRLKQLSTSTTTRIPWAKTKDKTWTVPKANVTASKTAKVRRQSYDAVLDAFRRDGQCQQYVISPANVEVSVASIQGTRHYMEDRYVVNEQLFPNASMIAIFDGHNGAWAAEYAASRIGQLFSSHEVLRRHACAPLLALEEIYSALRQCFEVLDDEILSWTLQNGKRDGSTALVMLLLQDVVFVANVGDSRAVLHRHNCATRRISVDHKPNSAAEKARVITAGGKVIFSGCWRVTHPKATLRLAVTRSLGDHPLKRNLDGAALVSAVPHVSHFVKMAGDWLVLASDGLWDRVSDGEIADFCSPRPSSSSSPSSAAAAASGLIDLALTRKSTDNITVVVASF</sequence>
<dbReference type="SMART" id="SM00331">
    <property type="entry name" value="PP2C_SIG"/>
    <property type="match status" value="1"/>
</dbReference>
<dbReference type="InterPro" id="IPR036457">
    <property type="entry name" value="PPM-type-like_dom_sf"/>
</dbReference>
<dbReference type="Proteomes" id="UP000481153">
    <property type="component" value="Unassembled WGS sequence"/>
</dbReference>
<feature type="domain" description="PPM-type phosphatase" evidence="1">
    <location>
        <begin position="100"/>
        <end position="372"/>
    </location>
</feature>
<dbReference type="Pfam" id="PF00481">
    <property type="entry name" value="PP2C"/>
    <property type="match status" value="1"/>
</dbReference>
<dbReference type="SUPFAM" id="SSF81606">
    <property type="entry name" value="PP2C-like"/>
    <property type="match status" value="1"/>
</dbReference>
<accession>A0A6G0WE23</accession>
<dbReference type="InterPro" id="IPR001932">
    <property type="entry name" value="PPM-type_phosphatase-like_dom"/>
</dbReference>
<gene>
    <name evidence="2" type="ORF">Ae201684_015930</name>
</gene>
<keyword evidence="3" id="KW-1185">Reference proteome</keyword>
<evidence type="ECO:0000259" key="1">
    <source>
        <dbReference type="PROSITE" id="PS51746"/>
    </source>
</evidence>
<dbReference type="PANTHER" id="PTHR47992">
    <property type="entry name" value="PROTEIN PHOSPHATASE"/>
    <property type="match status" value="1"/>
</dbReference>
<reference evidence="2 3" key="1">
    <citation type="submission" date="2019-07" db="EMBL/GenBank/DDBJ databases">
        <title>Genomics analysis of Aphanomyces spp. identifies a new class of oomycete effector associated with host adaptation.</title>
        <authorList>
            <person name="Gaulin E."/>
        </authorList>
    </citation>
    <scope>NUCLEOTIDE SEQUENCE [LARGE SCALE GENOMIC DNA]</scope>
    <source>
        <strain evidence="2 3">ATCC 201684</strain>
    </source>
</reference>
<dbReference type="GO" id="GO:0004722">
    <property type="term" value="F:protein serine/threonine phosphatase activity"/>
    <property type="evidence" value="ECO:0007669"/>
    <property type="project" value="InterPro"/>
</dbReference>
<name>A0A6G0WE23_9STRA</name>
<dbReference type="CDD" id="cd00143">
    <property type="entry name" value="PP2Cc"/>
    <property type="match status" value="1"/>
</dbReference>
<dbReference type="Gene3D" id="3.60.40.10">
    <property type="entry name" value="PPM-type phosphatase domain"/>
    <property type="match status" value="1"/>
</dbReference>
<comment type="caution">
    <text evidence="2">The sequence shown here is derived from an EMBL/GenBank/DDBJ whole genome shotgun (WGS) entry which is preliminary data.</text>
</comment>
<organism evidence="2 3">
    <name type="scientific">Aphanomyces euteiches</name>
    <dbReference type="NCBI Taxonomy" id="100861"/>
    <lineage>
        <taxon>Eukaryota</taxon>
        <taxon>Sar</taxon>
        <taxon>Stramenopiles</taxon>
        <taxon>Oomycota</taxon>
        <taxon>Saprolegniomycetes</taxon>
        <taxon>Saprolegniales</taxon>
        <taxon>Verrucalvaceae</taxon>
        <taxon>Aphanomyces</taxon>
    </lineage>
</organism>